<dbReference type="STRING" id="113226.A0A139I4F1"/>
<sequence length="86" mass="10201">MLERHKPECKVLRTNPKKLVTGSEHESDHVREVMECIRRAGLNYKVKTLCLTQVYFKAEGKNVYILEEPMDSKDFQNMLWSCRRVD</sequence>
<dbReference type="OrthoDB" id="341421at2759"/>
<comment type="caution">
    <text evidence="1">The sequence shown here is derived from an EMBL/GenBank/DDBJ whole genome shotgun (WGS) entry which is preliminary data.</text>
</comment>
<keyword evidence="2" id="KW-1185">Reference proteome</keyword>
<protein>
    <submittedName>
        <fullName evidence="1">Uncharacterized protein</fullName>
    </submittedName>
</protein>
<gene>
    <name evidence="1" type="ORF">AC579_2529</name>
</gene>
<dbReference type="AlphaFoldDB" id="A0A139I4F1"/>
<accession>A0A139I4F1</accession>
<organism evidence="1 2">
    <name type="scientific">Pseudocercospora musae</name>
    <dbReference type="NCBI Taxonomy" id="113226"/>
    <lineage>
        <taxon>Eukaryota</taxon>
        <taxon>Fungi</taxon>
        <taxon>Dikarya</taxon>
        <taxon>Ascomycota</taxon>
        <taxon>Pezizomycotina</taxon>
        <taxon>Dothideomycetes</taxon>
        <taxon>Dothideomycetidae</taxon>
        <taxon>Mycosphaerellales</taxon>
        <taxon>Mycosphaerellaceae</taxon>
        <taxon>Pseudocercospora</taxon>
    </lineage>
</organism>
<evidence type="ECO:0000313" key="1">
    <source>
        <dbReference type="EMBL" id="KXT09422.1"/>
    </source>
</evidence>
<evidence type="ECO:0000313" key="2">
    <source>
        <dbReference type="Proteomes" id="UP000073492"/>
    </source>
</evidence>
<dbReference type="Proteomes" id="UP000073492">
    <property type="component" value="Unassembled WGS sequence"/>
</dbReference>
<reference evidence="1 2" key="1">
    <citation type="submission" date="2015-07" db="EMBL/GenBank/DDBJ databases">
        <title>Comparative genomics of the Sigatoka disease complex on banana suggests a link between parallel evolutionary changes in Pseudocercospora fijiensis and Pseudocercospora eumusae and increased virulence on the banana host.</title>
        <authorList>
            <person name="Chang T.-C."/>
            <person name="Salvucci A."/>
            <person name="Crous P.W."/>
            <person name="Stergiopoulos I."/>
        </authorList>
    </citation>
    <scope>NUCLEOTIDE SEQUENCE [LARGE SCALE GENOMIC DNA]</scope>
    <source>
        <strain evidence="1 2">CBS 116634</strain>
    </source>
</reference>
<name>A0A139I4F1_9PEZI</name>
<proteinExistence type="predicted"/>
<dbReference type="EMBL" id="LFZO01000344">
    <property type="protein sequence ID" value="KXT09422.1"/>
    <property type="molecule type" value="Genomic_DNA"/>
</dbReference>